<feature type="region of interest" description="Disordered" evidence="1">
    <location>
        <begin position="31"/>
        <end position="59"/>
    </location>
</feature>
<feature type="compositionally biased region" description="Polar residues" evidence="1">
    <location>
        <begin position="363"/>
        <end position="375"/>
    </location>
</feature>
<proteinExistence type="predicted"/>
<dbReference type="EMBL" id="SRLO01000034">
    <property type="protein sequence ID" value="TNN83249.1"/>
    <property type="molecule type" value="Genomic_DNA"/>
</dbReference>
<keyword evidence="3" id="KW-1185">Reference proteome</keyword>
<protein>
    <submittedName>
        <fullName evidence="2">Uncharacterized protein</fullName>
    </submittedName>
</protein>
<evidence type="ECO:0000256" key="1">
    <source>
        <dbReference type="SAM" id="MobiDB-lite"/>
    </source>
</evidence>
<accession>A0A4Z2IZ34</accession>
<dbReference type="AlphaFoldDB" id="A0A4Z2IZ34"/>
<gene>
    <name evidence="2" type="ORF">EYF80_006582</name>
</gene>
<evidence type="ECO:0000313" key="3">
    <source>
        <dbReference type="Proteomes" id="UP000314294"/>
    </source>
</evidence>
<dbReference type="Proteomes" id="UP000314294">
    <property type="component" value="Unassembled WGS sequence"/>
</dbReference>
<evidence type="ECO:0000313" key="2">
    <source>
        <dbReference type="EMBL" id="TNN83249.1"/>
    </source>
</evidence>
<sequence>MSIISVTMASYDGPSFCKRKQTLGVDAGSAVEDGVSSGLPSVEARSDAPPEPDEEAGGAAGAAVLLAAAAVITRTEDHHGAATFPPLGRPIWSNGSVLSTHWLGLPSERSAGFPSSMLVASNPASVEAGKPVEEEAEASNAEVVLLVQVDAAHQLEVPDNLIRDRRCSCRAWSLEHVKVHLWHRNTRPCRWRDSLERLTSRGATRSSGGGRGKERSGLMRLRKRKGSNGRRGGGGEQQELPQDGQRRWRGAGGISNDTWHTQKGEEGTVFALEELLAAVPVPVVPTQALHVPRAELTELAGERAVRTALAQQRAGGHVTAGRQLVMTKLLTNISRLQERSHSSGSKVTAAAEKRLQAAPRTAAKNTSNMEIKSRR</sequence>
<name>A0A4Z2IZ34_9TELE</name>
<reference evidence="2 3" key="1">
    <citation type="submission" date="2019-03" db="EMBL/GenBank/DDBJ databases">
        <title>First draft genome of Liparis tanakae, snailfish: a comprehensive survey of snailfish specific genes.</title>
        <authorList>
            <person name="Kim W."/>
            <person name="Song I."/>
            <person name="Jeong J.-H."/>
            <person name="Kim D."/>
            <person name="Kim S."/>
            <person name="Ryu S."/>
            <person name="Song J.Y."/>
            <person name="Lee S.K."/>
        </authorList>
    </citation>
    <scope>NUCLEOTIDE SEQUENCE [LARGE SCALE GENOMIC DNA]</scope>
    <source>
        <tissue evidence="2">Muscle</tissue>
    </source>
</reference>
<organism evidence="2 3">
    <name type="scientific">Liparis tanakae</name>
    <name type="common">Tanaka's snailfish</name>
    <dbReference type="NCBI Taxonomy" id="230148"/>
    <lineage>
        <taxon>Eukaryota</taxon>
        <taxon>Metazoa</taxon>
        <taxon>Chordata</taxon>
        <taxon>Craniata</taxon>
        <taxon>Vertebrata</taxon>
        <taxon>Euteleostomi</taxon>
        <taxon>Actinopterygii</taxon>
        <taxon>Neopterygii</taxon>
        <taxon>Teleostei</taxon>
        <taxon>Neoteleostei</taxon>
        <taxon>Acanthomorphata</taxon>
        <taxon>Eupercaria</taxon>
        <taxon>Perciformes</taxon>
        <taxon>Cottioidei</taxon>
        <taxon>Cottales</taxon>
        <taxon>Liparidae</taxon>
        <taxon>Liparis</taxon>
    </lineage>
</organism>
<feature type="region of interest" description="Disordered" evidence="1">
    <location>
        <begin position="200"/>
        <end position="261"/>
    </location>
</feature>
<feature type="region of interest" description="Disordered" evidence="1">
    <location>
        <begin position="336"/>
        <end position="375"/>
    </location>
</feature>
<comment type="caution">
    <text evidence="2">The sequence shown here is derived from an EMBL/GenBank/DDBJ whole genome shotgun (WGS) entry which is preliminary data.</text>
</comment>